<accession>A0A4U5MDV6</accession>
<gene>
    <name evidence="1" type="ORF">L596_023499</name>
</gene>
<comment type="caution">
    <text evidence="1">The sequence shown here is derived from an EMBL/GenBank/DDBJ whole genome shotgun (WGS) entry which is preliminary data.</text>
</comment>
<name>A0A4U5MDV6_STECR</name>
<dbReference type="Proteomes" id="UP000298663">
    <property type="component" value="Unassembled WGS sequence"/>
</dbReference>
<evidence type="ECO:0000313" key="2">
    <source>
        <dbReference type="Proteomes" id="UP000298663"/>
    </source>
</evidence>
<organism evidence="1 2">
    <name type="scientific">Steinernema carpocapsae</name>
    <name type="common">Entomopathogenic nematode</name>
    <dbReference type="NCBI Taxonomy" id="34508"/>
    <lineage>
        <taxon>Eukaryota</taxon>
        <taxon>Metazoa</taxon>
        <taxon>Ecdysozoa</taxon>
        <taxon>Nematoda</taxon>
        <taxon>Chromadorea</taxon>
        <taxon>Rhabditida</taxon>
        <taxon>Tylenchina</taxon>
        <taxon>Panagrolaimomorpha</taxon>
        <taxon>Strongyloidoidea</taxon>
        <taxon>Steinernematidae</taxon>
        <taxon>Steinernema</taxon>
    </lineage>
</organism>
<protein>
    <submittedName>
        <fullName evidence="1">Uncharacterized protein</fullName>
    </submittedName>
</protein>
<sequence>MERDLRLVRTILREEGGLFWKLFYLVFAYQFQLFLTTSGQNAQMFCSAEQQVFCARKTNLKFSSRCS</sequence>
<proteinExistence type="predicted"/>
<evidence type="ECO:0000313" key="1">
    <source>
        <dbReference type="EMBL" id="TKR67328.1"/>
    </source>
</evidence>
<dbReference type="EMBL" id="AZBU02000008">
    <property type="protein sequence ID" value="TKR67328.1"/>
    <property type="molecule type" value="Genomic_DNA"/>
</dbReference>
<reference evidence="1 2" key="2">
    <citation type="journal article" date="2019" name="G3 (Bethesda)">
        <title>Hybrid Assembly of the Genome of the Entomopathogenic Nematode Steinernema carpocapsae Identifies the X-Chromosome.</title>
        <authorList>
            <person name="Serra L."/>
            <person name="Macchietto M."/>
            <person name="Macias-Munoz A."/>
            <person name="McGill C.J."/>
            <person name="Rodriguez I.M."/>
            <person name="Rodriguez B."/>
            <person name="Murad R."/>
            <person name="Mortazavi A."/>
        </authorList>
    </citation>
    <scope>NUCLEOTIDE SEQUENCE [LARGE SCALE GENOMIC DNA]</scope>
    <source>
        <strain evidence="1 2">ALL</strain>
    </source>
</reference>
<dbReference type="AlphaFoldDB" id="A0A4U5MDV6"/>
<keyword evidence="2" id="KW-1185">Reference proteome</keyword>
<reference evidence="1 2" key="1">
    <citation type="journal article" date="2015" name="Genome Biol.">
        <title>Comparative genomics of Steinernema reveals deeply conserved gene regulatory networks.</title>
        <authorList>
            <person name="Dillman A.R."/>
            <person name="Macchietto M."/>
            <person name="Porter C.F."/>
            <person name="Rogers A."/>
            <person name="Williams B."/>
            <person name="Antoshechkin I."/>
            <person name="Lee M.M."/>
            <person name="Goodwin Z."/>
            <person name="Lu X."/>
            <person name="Lewis E.E."/>
            <person name="Goodrich-Blair H."/>
            <person name="Stock S.P."/>
            <person name="Adams B.J."/>
            <person name="Sternberg P.W."/>
            <person name="Mortazavi A."/>
        </authorList>
    </citation>
    <scope>NUCLEOTIDE SEQUENCE [LARGE SCALE GENOMIC DNA]</scope>
    <source>
        <strain evidence="1 2">ALL</strain>
    </source>
</reference>